<dbReference type="CDD" id="cd03137">
    <property type="entry name" value="GATase1_AraC_1"/>
    <property type="match status" value="1"/>
</dbReference>
<dbReference type="Gene3D" id="3.40.50.880">
    <property type="match status" value="1"/>
</dbReference>
<evidence type="ECO:0000256" key="2">
    <source>
        <dbReference type="ARBA" id="ARBA00023125"/>
    </source>
</evidence>
<dbReference type="RefSeq" id="WP_203539389.1">
    <property type="nucleotide sequence ID" value="NZ_JAESND010000008.1"/>
</dbReference>
<accession>A0ABS2BQV6</accession>
<keyword evidence="1" id="KW-0805">Transcription regulation</keyword>
<dbReference type="InterPro" id="IPR052158">
    <property type="entry name" value="INH-QAR"/>
</dbReference>
<dbReference type="Proteomes" id="UP000809431">
    <property type="component" value="Unassembled WGS sequence"/>
</dbReference>
<comment type="caution">
    <text evidence="5">The sequence shown here is derived from an EMBL/GenBank/DDBJ whole genome shotgun (WGS) entry which is preliminary data.</text>
</comment>
<dbReference type="InterPro" id="IPR002818">
    <property type="entry name" value="DJ-1/PfpI"/>
</dbReference>
<keyword evidence="2" id="KW-0238">DNA-binding</keyword>
<reference evidence="5 6" key="1">
    <citation type="submission" date="2021-01" db="EMBL/GenBank/DDBJ databases">
        <title>Draft Genome Sequence and Polyhydroxyalkanoate Biosynthetic Potential of Jeongeupia naejangsanensis Type Strain DSM 24253.</title>
        <authorList>
            <person name="Turrini P."/>
            <person name="Artuso I."/>
            <person name="Lugli G.A."/>
            <person name="Frangipani E."/>
            <person name="Ventura M."/>
            <person name="Visca P."/>
        </authorList>
    </citation>
    <scope>NUCLEOTIDE SEQUENCE [LARGE SCALE GENOMIC DNA]</scope>
    <source>
        <strain evidence="5 6">DSM 24253</strain>
    </source>
</reference>
<dbReference type="Pfam" id="PF12833">
    <property type="entry name" value="HTH_18"/>
    <property type="match status" value="1"/>
</dbReference>
<dbReference type="InterPro" id="IPR009057">
    <property type="entry name" value="Homeodomain-like_sf"/>
</dbReference>
<dbReference type="SMART" id="SM00342">
    <property type="entry name" value="HTH_ARAC"/>
    <property type="match status" value="1"/>
</dbReference>
<evidence type="ECO:0000256" key="3">
    <source>
        <dbReference type="ARBA" id="ARBA00023163"/>
    </source>
</evidence>
<sequence>MSSRPIRVVVLVYDGLCTFEFGCTVEVFGLVRPELTVPWYTLTIAGIEAGPLRAAGGITVGVDAGLAAADEADLIILPGWRGAESPPPAALLDALRRAHARGARVATICSGSFVLAESGLLDGRRATTHWRYAGLLASRYPQIDVKPDVLYVDEGLLLTSAGSAAGLDMMLHIVRSDYGADVANSVARRLVIPPHRDGGQQQYIDRPVPRFDNNRLALTMDWMRARAVEPLTLAQMADHAAMSPRTFLRQFRDATGASPYDWLLRERIGIARGLLEAGDVGLERLAAASGFGSVESLRAHFRRVVGVAPSVYRRRFAVA</sequence>
<keyword evidence="3" id="KW-0804">Transcription</keyword>
<dbReference type="InterPro" id="IPR018062">
    <property type="entry name" value="HTH_AraC-typ_CS"/>
</dbReference>
<proteinExistence type="predicted"/>
<evidence type="ECO:0000313" key="6">
    <source>
        <dbReference type="Proteomes" id="UP000809431"/>
    </source>
</evidence>
<evidence type="ECO:0000313" key="5">
    <source>
        <dbReference type="EMBL" id="MBM3117169.1"/>
    </source>
</evidence>
<dbReference type="NCBIfam" id="NF006902">
    <property type="entry name" value="PRK09393.1"/>
    <property type="match status" value="1"/>
</dbReference>
<dbReference type="PANTHER" id="PTHR43130:SF3">
    <property type="entry name" value="HTH-TYPE TRANSCRIPTIONAL REGULATOR RV1931C"/>
    <property type="match status" value="1"/>
</dbReference>
<dbReference type="SUPFAM" id="SSF46689">
    <property type="entry name" value="Homeodomain-like"/>
    <property type="match status" value="2"/>
</dbReference>
<name>A0ABS2BQV6_9NEIS</name>
<evidence type="ECO:0000256" key="1">
    <source>
        <dbReference type="ARBA" id="ARBA00023015"/>
    </source>
</evidence>
<protein>
    <submittedName>
        <fullName evidence="5">Transcriptional regulator FtrA</fullName>
    </submittedName>
</protein>
<dbReference type="SUPFAM" id="SSF52317">
    <property type="entry name" value="Class I glutamine amidotransferase-like"/>
    <property type="match status" value="1"/>
</dbReference>
<evidence type="ECO:0000259" key="4">
    <source>
        <dbReference type="PROSITE" id="PS01124"/>
    </source>
</evidence>
<dbReference type="Gene3D" id="1.10.10.60">
    <property type="entry name" value="Homeodomain-like"/>
    <property type="match status" value="1"/>
</dbReference>
<gene>
    <name evidence="5" type="primary">ftrA</name>
    <name evidence="5" type="ORF">JMJ54_15130</name>
</gene>
<dbReference type="EMBL" id="JAESND010000008">
    <property type="protein sequence ID" value="MBM3117169.1"/>
    <property type="molecule type" value="Genomic_DNA"/>
</dbReference>
<feature type="domain" description="HTH araC/xylS-type" evidence="4">
    <location>
        <begin position="217"/>
        <end position="315"/>
    </location>
</feature>
<dbReference type="PROSITE" id="PS00041">
    <property type="entry name" value="HTH_ARAC_FAMILY_1"/>
    <property type="match status" value="1"/>
</dbReference>
<dbReference type="Pfam" id="PF01965">
    <property type="entry name" value="DJ-1_PfpI"/>
    <property type="match status" value="1"/>
</dbReference>
<keyword evidence="6" id="KW-1185">Reference proteome</keyword>
<dbReference type="InterPro" id="IPR018060">
    <property type="entry name" value="HTH_AraC"/>
</dbReference>
<organism evidence="5 6">
    <name type="scientific">Jeongeupia naejangsanensis</name>
    <dbReference type="NCBI Taxonomy" id="613195"/>
    <lineage>
        <taxon>Bacteria</taxon>
        <taxon>Pseudomonadati</taxon>
        <taxon>Pseudomonadota</taxon>
        <taxon>Betaproteobacteria</taxon>
        <taxon>Neisseriales</taxon>
        <taxon>Chitinibacteraceae</taxon>
        <taxon>Jeongeupia</taxon>
    </lineage>
</organism>
<dbReference type="PROSITE" id="PS01124">
    <property type="entry name" value="HTH_ARAC_FAMILY_2"/>
    <property type="match status" value="1"/>
</dbReference>
<dbReference type="PANTHER" id="PTHR43130">
    <property type="entry name" value="ARAC-FAMILY TRANSCRIPTIONAL REGULATOR"/>
    <property type="match status" value="1"/>
</dbReference>
<dbReference type="InterPro" id="IPR029062">
    <property type="entry name" value="Class_I_gatase-like"/>
</dbReference>